<organism evidence="1 2">
    <name type="scientific">Romanomermis culicivorax</name>
    <name type="common">Nematode worm</name>
    <dbReference type="NCBI Taxonomy" id="13658"/>
    <lineage>
        <taxon>Eukaryota</taxon>
        <taxon>Metazoa</taxon>
        <taxon>Ecdysozoa</taxon>
        <taxon>Nematoda</taxon>
        <taxon>Enoplea</taxon>
        <taxon>Dorylaimia</taxon>
        <taxon>Mermithida</taxon>
        <taxon>Mermithoidea</taxon>
        <taxon>Mermithidae</taxon>
        <taxon>Romanomermis</taxon>
    </lineage>
</organism>
<evidence type="ECO:0000313" key="1">
    <source>
        <dbReference type="Proteomes" id="UP000887565"/>
    </source>
</evidence>
<sequence length="21" mass="2595">MLNGWKKQTNVYEMKKLTRLI</sequence>
<protein>
    <submittedName>
        <fullName evidence="2">Uncharacterized protein</fullName>
    </submittedName>
</protein>
<proteinExistence type="predicted"/>
<accession>A0A915KTC5</accession>
<dbReference type="AlphaFoldDB" id="A0A915KTC5"/>
<reference evidence="2" key="1">
    <citation type="submission" date="2022-11" db="UniProtKB">
        <authorList>
            <consortium name="WormBaseParasite"/>
        </authorList>
    </citation>
    <scope>IDENTIFICATION</scope>
</reference>
<dbReference type="Proteomes" id="UP000887565">
    <property type="component" value="Unplaced"/>
</dbReference>
<name>A0A915KTC5_ROMCU</name>
<keyword evidence="1" id="KW-1185">Reference proteome</keyword>
<dbReference type="WBParaSite" id="nRc.2.0.1.t41371-RA">
    <property type="protein sequence ID" value="nRc.2.0.1.t41371-RA"/>
    <property type="gene ID" value="nRc.2.0.1.g41371"/>
</dbReference>
<evidence type="ECO:0000313" key="2">
    <source>
        <dbReference type="WBParaSite" id="nRc.2.0.1.t41371-RA"/>
    </source>
</evidence>